<dbReference type="PANTHER" id="PTHR38355:SF1">
    <property type="entry name" value="OS06G0149500 PROTEIN"/>
    <property type="match status" value="1"/>
</dbReference>
<dbReference type="AlphaFoldDB" id="A0A7J7P094"/>
<evidence type="ECO:0000256" key="1">
    <source>
        <dbReference type="SAM" id="Coils"/>
    </source>
</evidence>
<evidence type="ECO:0000256" key="2">
    <source>
        <dbReference type="SAM" id="MobiDB-lite"/>
    </source>
</evidence>
<dbReference type="PANTHER" id="PTHR38355">
    <property type="entry name" value="OS06G0149500 PROTEIN"/>
    <property type="match status" value="1"/>
</dbReference>
<evidence type="ECO:0000313" key="4">
    <source>
        <dbReference type="Proteomes" id="UP000541444"/>
    </source>
</evidence>
<reference evidence="3 4" key="1">
    <citation type="journal article" date="2020" name="IScience">
        <title>Genome Sequencing of the Endangered Kingdonia uniflora (Circaeasteraceae, Ranunculales) Reveals Potential Mechanisms of Evolutionary Specialization.</title>
        <authorList>
            <person name="Sun Y."/>
            <person name="Deng T."/>
            <person name="Zhang A."/>
            <person name="Moore M.J."/>
            <person name="Landis J.B."/>
            <person name="Lin N."/>
            <person name="Zhang H."/>
            <person name="Zhang X."/>
            <person name="Huang J."/>
            <person name="Zhang X."/>
            <person name="Sun H."/>
            <person name="Wang H."/>
        </authorList>
    </citation>
    <scope>NUCLEOTIDE SEQUENCE [LARGE SCALE GENOMIC DNA]</scope>
    <source>
        <strain evidence="3">TB1705</strain>
        <tissue evidence="3">Leaf</tissue>
    </source>
</reference>
<evidence type="ECO:0000313" key="3">
    <source>
        <dbReference type="EMBL" id="KAF6172750.1"/>
    </source>
</evidence>
<dbReference type="Proteomes" id="UP000541444">
    <property type="component" value="Unassembled WGS sequence"/>
</dbReference>
<feature type="region of interest" description="Disordered" evidence="2">
    <location>
        <begin position="96"/>
        <end position="115"/>
    </location>
</feature>
<organism evidence="3 4">
    <name type="scientific">Kingdonia uniflora</name>
    <dbReference type="NCBI Taxonomy" id="39325"/>
    <lineage>
        <taxon>Eukaryota</taxon>
        <taxon>Viridiplantae</taxon>
        <taxon>Streptophyta</taxon>
        <taxon>Embryophyta</taxon>
        <taxon>Tracheophyta</taxon>
        <taxon>Spermatophyta</taxon>
        <taxon>Magnoliopsida</taxon>
        <taxon>Ranunculales</taxon>
        <taxon>Circaeasteraceae</taxon>
        <taxon>Kingdonia</taxon>
    </lineage>
</organism>
<feature type="coiled-coil region" evidence="1">
    <location>
        <begin position="35"/>
        <end position="62"/>
    </location>
</feature>
<name>A0A7J7P094_9MAGN</name>
<accession>A0A7J7P094</accession>
<dbReference type="EMBL" id="JACGCM010000393">
    <property type="protein sequence ID" value="KAF6172750.1"/>
    <property type="molecule type" value="Genomic_DNA"/>
</dbReference>
<protein>
    <submittedName>
        <fullName evidence="3">Uncharacterized protein</fullName>
    </submittedName>
</protein>
<keyword evidence="4" id="KW-1185">Reference proteome</keyword>
<keyword evidence="1" id="KW-0175">Coiled coil</keyword>
<proteinExistence type="predicted"/>
<comment type="caution">
    <text evidence="3">The sequence shown here is derived from an EMBL/GenBank/DDBJ whole genome shotgun (WGS) entry which is preliminary data.</text>
</comment>
<dbReference type="OrthoDB" id="1857819at2759"/>
<gene>
    <name evidence="3" type="ORF">GIB67_000808</name>
</gene>
<sequence>MEWVEKNMFGRGSKSNNILINTFLVGSFVALSIRSLTQQREIESLEAEKDSLLNTNKSIKKTIWDWKQQLFAEAQAGTNPVVVPLARLKAIYGELPTTQPQGKKPQPHSLGLAID</sequence>
<dbReference type="GO" id="GO:0005739">
    <property type="term" value="C:mitochondrion"/>
    <property type="evidence" value="ECO:0007669"/>
    <property type="project" value="TreeGrafter"/>
</dbReference>